<accession>Q0W2Y4</accession>
<sequence length="78" mass="8741">MHTLSVEFELGSMASSVYQTLRPELQAIPSERSKVSLEQSGDTLKLFVVAEDVVSLRAAINTWLRLIKISEDMFLTRG</sequence>
<dbReference type="InterPro" id="IPR015419">
    <property type="entry name" value="CTAG/Pcc1"/>
</dbReference>
<organism evidence="2 3">
    <name type="scientific">Methanocella arvoryzae (strain DSM 22066 / NBRC 105507 / MRE50)</name>
    <dbReference type="NCBI Taxonomy" id="351160"/>
    <lineage>
        <taxon>Archaea</taxon>
        <taxon>Methanobacteriati</taxon>
        <taxon>Methanobacteriota</taxon>
        <taxon>Stenosarchaea group</taxon>
        <taxon>Methanomicrobia</taxon>
        <taxon>Methanocellales</taxon>
        <taxon>Methanocellaceae</taxon>
        <taxon>Methanocella</taxon>
    </lineage>
</organism>
<dbReference type="NCBIfam" id="NF011470">
    <property type="entry name" value="PRK14887.1"/>
    <property type="match status" value="1"/>
</dbReference>
<dbReference type="EMBL" id="AM114193">
    <property type="protein sequence ID" value="CAJ37259.1"/>
    <property type="molecule type" value="Genomic_DNA"/>
</dbReference>
<name>Q0W2Y4_METAR</name>
<dbReference type="STRING" id="351160.RCIX2128"/>
<protein>
    <recommendedName>
        <fullName evidence="4">Transcription factor Pcc1</fullName>
    </recommendedName>
</protein>
<evidence type="ECO:0008006" key="4">
    <source>
        <dbReference type="Google" id="ProtNLM"/>
    </source>
</evidence>
<keyword evidence="3" id="KW-1185">Reference proteome</keyword>
<dbReference type="eggNOG" id="arCOG04414">
    <property type="taxonomic scope" value="Archaea"/>
</dbReference>
<dbReference type="OrthoDB" id="8982at2157"/>
<dbReference type="KEGG" id="rci:RCIX2128"/>
<evidence type="ECO:0000313" key="3">
    <source>
        <dbReference type="Proteomes" id="UP000000663"/>
    </source>
</evidence>
<dbReference type="Gene3D" id="3.30.310.50">
    <property type="entry name" value="Alpha-D-phosphohexomutase, C-terminal domain"/>
    <property type="match status" value="1"/>
</dbReference>
<dbReference type="AlphaFoldDB" id="Q0W2Y4"/>
<dbReference type="Pfam" id="PF09341">
    <property type="entry name" value="Pcc1"/>
    <property type="match status" value="1"/>
</dbReference>
<dbReference type="RefSeq" id="WP_012035317.1">
    <property type="nucleotide sequence ID" value="NC_009464.1"/>
</dbReference>
<comment type="similarity">
    <text evidence="1">Belongs to the CTAG/PCC1 family.</text>
</comment>
<evidence type="ECO:0000256" key="1">
    <source>
        <dbReference type="ARBA" id="ARBA00007073"/>
    </source>
</evidence>
<gene>
    <name evidence="2" type="ORF">RCIX2128</name>
</gene>
<dbReference type="Proteomes" id="UP000000663">
    <property type="component" value="Chromosome"/>
</dbReference>
<reference evidence="2 3" key="1">
    <citation type="journal article" date="2006" name="Science">
        <title>Genome of rice cluster I archaea -- the key methane producers in the rice rhizosphere.</title>
        <authorList>
            <person name="Erkel C."/>
            <person name="Kube M."/>
            <person name="Reinhardt R."/>
            <person name="Liesack W."/>
        </authorList>
    </citation>
    <scope>NUCLEOTIDE SEQUENCE [LARGE SCALE GENOMIC DNA]</scope>
    <source>
        <strain evidence="3">DSM 22066 / NBRC 105507 / MRE50</strain>
    </source>
</reference>
<evidence type="ECO:0000313" key="2">
    <source>
        <dbReference type="EMBL" id="CAJ37259.1"/>
    </source>
</evidence>
<dbReference type="GeneID" id="5143354"/>
<proteinExistence type="inferred from homology"/>